<dbReference type="GO" id="GO:0016151">
    <property type="term" value="F:nickel cation binding"/>
    <property type="evidence" value="ECO:0007669"/>
    <property type="project" value="UniProtKB-UniRule"/>
</dbReference>
<keyword evidence="2 3" id="KW-0143">Chaperone</keyword>
<comment type="similarity">
    <text evidence="3">Belongs to the UreF family.</text>
</comment>
<accession>A0A561U3I8</accession>
<evidence type="ECO:0000256" key="2">
    <source>
        <dbReference type="ARBA" id="ARBA00023186"/>
    </source>
</evidence>
<gene>
    <name evidence="3" type="primary">ureF</name>
    <name evidence="4" type="ORF">FHU35_14191</name>
</gene>
<comment type="subunit">
    <text evidence="3">UreD, UreF and UreG form a complex that acts as a GTP-hydrolysis-dependent molecular chaperone, activating the urease apoprotein by helping to assemble the nickel containing metallocenter of UreC. The UreE protein probably delivers the nickel.</text>
</comment>
<keyword evidence="5" id="KW-1185">Reference proteome</keyword>
<evidence type="ECO:0000256" key="1">
    <source>
        <dbReference type="ARBA" id="ARBA00022988"/>
    </source>
</evidence>
<dbReference type="PANTHER" id="PTHR33620">
    <property type="entry name" value="UREASE ACCESSORY PROTEIN F"/>
    <property type="match status" value="1"/>
</dbReference>
<dbReference type="PIRSF" id="PIRSF009467">
    <property type="entry name" value="Ureas_acces_UreF"/>
    <property type="match status" value="1"/>
</dbReference>
<dbReference type="InterPro" id="IPR002639">
    <property type="entry name" value="UreF"/>
</dbReference>
<dbReference type="PANTHER" id="PTHR33620:SF1">
    <property type="entry name" value="UREASE ACCESSORY PROTEIN F"/>
    <property type="match status" value="1"/>
</dbReference>
<name>A0A561U3I8_9PSEU</name>
<dbReference type="Pfam" id="PF01730">
    <property type="entry name" value="UreF"/>
    <property type="match status" value="1"/>
</dbReference>
<keyword evidence="3" id="KW-0963">Cytoplasm</keyword>
<dbReference type="OrthoDB" id="3382047at2"/>
<comment type="caution">
    <text evidence="4">The sequence shown here is derived from an EMBL/GenBank/DDBJ whole genome shotgun (WGS) entry which is preliminary data.</text>
</comment>
<evidence type="ECO:0000313" key="5">
    <source>
        <dbReference type="Proteomes" id="UP000316184"/>
    </source>
</evidence>
<organism evidence="4 5">
    <name type="scientific">Saccharopolyspora dendranthemae</name>
    <dbReference type="NCBI Taxonomy" id="1181886"/>
    <lineage>
        <taxon>Bacteria</taxon>
        <taxon>Bacillati</taxon>
        <taxon>Actinomycetota</taxon>
        <taxon>Actinomycetes</taxon>
        <taxon>Pseudonocardiales</taxon>
        <taxon>Pseudonocardiaceae</taxon>
        <taxon>Saccharopolyspora</taxon>
    </lineage>
</organism>
<dbReference type="Gene3D" id="1.10.4190.10">
    <property type="entry name" value="Urease accessory protein UreF"/>
    <property type="match status" value="1"/>
</dbReference>
<dbReference type="EMBL" id="VIWX01000004">
    <property type="protein sequence ID" value="TWF93910.1"/>
    <property type="molecule type" value="Genomic_DNA"/>
</dbReference>
<reference evidence="4 5" key="1">
    <citation type="submission" date="2019-06" db="EMBL/GenBank/DDBJ databases">
        <title>Sequencing the genomes of 1000 actinobacteria strains.</title>
        <authorList>
            <person name="Klenk H.-P."/>
        </authorList>
    </citation>
    <scope>NUCLEOTIDE SEQUENCE [LARGE SCALE GENOMIC DNA]</scope>
    <source>
        <strain evidence="4 5">DSM 46699</strain>
    </source>
</reference>
<evidence type="ECO:0000313" key="4">
    <source>
        <dbReference type="EMBL" id="TWF93910.1"/>
    </source>
</evidence>
<evidence type="ECO:0000256" key="3">
    <source>
        <dbReference type="HAMAP-Rule" id="MF_01385"/>
    </source>
</evidence>
<dbReference type="InterPro" id="IPR038277">
    <property type="entry name" value="UreF_sf"/>
</dbReference>
<comment type="function">
    <text evidence="3">Required for maturation of urease via the functional incorporation of the urease nickel metallocenter.</text>
</comment>
<dbReference type="HAMAP" id="MF_01385">
    <property type="entry name" value="UreF"/>
    <property type="match status" value="1"/>
</dbReference>
<dbReference type="GO" id="GO:0005737">
    <property type="term" value="C:cytoplasm"/>
    <property type="evidence" value="ECO:0007669"/>
    <property type="project" value="UniProtKB-SubCell"/>
</dbReference>
<proteinExistence type="inferred from homology"/>
<dbReference type="Proteomes" id="UP000316184">
    <property type="component" value="Unassembled WGS sequence"/>
</dbReference>
<keyword evidence="1 3" id="KW-0996">Nickel insertion</keyword>
<comment type="subcellular location">
    <subcellularLocation>
        <location evidence="3">Cytoplasm</location>
    </subcellularLocation>
</comment>
<protein>
    <recommendedName>
        <fullName evidence="3">Urease accessory protein UreF</fullName>
    </recommendedName>
</protein>
<sequence length="222" mass="23254">MDPDLGAMLLADARLPTGGHAHSAGLEPALAAGIGPAEVPDYLRARLRSVALVDASAAVLTLRAAGEQHVRLDEIHDALLARTPTEPVRAASALLGRGLVRLAERWWPDHPAVAALDAIGPAPQRPVALGVVAAAMGMDAARVARACLYEDSQTVAAAALKLLPVDPVDTARWVWESSAVIGESVEIATAVTCPAELPAVTAPLAEHWALQHENRTRRIFVA</sequence>
<dbReference type="RefSeq" id="WP_145741883.1">
    <property type="nucleotide sequence ID" value="NZ_VIWX01000004.1"/>
</dbReference>
<dbReference type="AlphaFoldDB" id="A0A561U3I8"/>